<protein>
    <submittedName>
        <fullName evidence="2">Chemotaxis signal transduction protein</fullName>
    </submittedName>
</protein>
<dbReference type="PROSITE" id="PS50851">
    <property type="entry name" value="CHEW"/>
    <property type="match status" value="1"/>
</dbReference>
<gene>
    <name evidence="2" type="ORF">ABIC55_001013</name>
</gene>
<organism evidence="2 3">
    <name type="scientific">Sporosarcina psychrophila</name>
    <name type="common">Bacillus psychrophilus</name>
    <dbReference type="NCBI Taxonomy" id="1476"/>
    <lineage>
        <taxon>Bacteria</taxon>
        <taxon>Bacillati</taxon>
        <taxon>Bacillota</taxon>
        <taxon>Bacilli</taxon>
        <taxon>Bacillales</taxon>
        <taxon>Caryophanaceae</taxon>
        <taxon>Sporosarcina</taxon>
    </lineage>
</organism>
<dbReference type="Proteomes" id="UP001549104">
    <property type="component" value="Unassembled WGS sequence"/>
</dbReference>
<name>A0ABV2K4B8_SPOPS</name>
<evidence type="ECO:0000259" key="1">
    <source>
        <dbReference type="PROSITE" id="PS50851"/>
    </source>
</evidence>
<feature type="domain" description="CheW-like" evidence="1">
    <location>
        <begin position="13"/>
        <end position="152"/>
    </location>
</feature>
<evidence type="ECO:0000313" key="2">
    <source>
        <dbReference type="EMBL" id="MET3655929.1"/>
    </source>
</evidence>
<dbReference type="EMBL" id="JBEPME010000001">
    <property type="protein sequence ID" value="MET3655929.1"/>
    <property type="molecule type" value="Genomic_DNA"/>
</dbReference>
<accession>A0ABV2K4B8</accession>
<dbReference type="PANTHER" id="PTHR47233">
    <property type="entry name" value="CHEMOTAXIS PROTEIN CHEV"/>
    <property type="match status" value="1"/>
</dbReference>
<dbReference type="InterPro" id="IPR002545">
    <property type="entry name" value="CheW-lke_dom"/>
</dbReference>
<sequence>MNTIKSDVVTYEVFEFVEFQVGNSNFGLGIQHVREIIQPVPVTVLPHSHPYIEGIIQLRGEVLPVIDLKKVTGNATNNNSDESKYIVAEFDGTTVVLDVTAVTQIQRINFTDIEPASDMYTGNKVPVSGVIKRDNGMILLVDFEKVIAEQIK</sequence>
<dbReference type="Gene3D" id="2.30.30.40">
    <property type="entry name" value="SH3 Domains"/>
    <property type="match status" value="1"/>
</dbReference>
<dbReference type="SMART" id="SM00260">
    <property type="entry name" value="CheW"/>
    <property type="match status" value="1"/>
</dbReference>
<dbReference type="RefSeq" id="WP_067211674.1">
    <property type="nucleotide sequence ID" value="NZ_CP014616.1"/>
</dbReference>
<reference evidence="2 3" key="1">
    <citation type="submission" date="2024-06" db="EMBL/GenBank/DDBJ databases">
        <title>Sorghum-associated microbial communities from plants grown in Nebraska, USA.</title>
        <authorList>
            <person name="Schachtman D."/>
        </authorList>
    </citation>
    <scope>NUCLEOTIDE SEQUENCE [LARGE SCALE GENOMIC DNA]</scope>
    <source>
        <strain evidence="2 3">1288</strain>
    </source>
</reference>
<comment type="caution">
    <text evidence="2">The sequence shown here is derived from an EMBL/GenBank/DDBJ whole genome shotgun (WGS) entry which is preliminary data.</text>
</comment>
<dbReference type="InterPro" id="IPR036061">
    <property type="entry name" value="CheW-like_dom_sf"/>
</dbReference>
<keyword evidence="3" id="KW-1185">Reference proteome</keyword>
<dbReference type="SUPFAM" id="SSF50341">
    <property type="entry name" value="CheW-like"/>
    <property type="match status" value="1"/>
</dbReference>
<dbReference type="Gene3D" id="2.40.50.180">
    <property type="entry name" value="CheA-289, Domain 4"/>
    <property type="match status" value="1"/>
</dbReference>
<dbReference type="Pfam" id="PF01584">
    <property type="entry name" value="CheW"/>
    <property type="match status" value="1"/>
</dbReference>
<evidence type="ECO:0000313" key="3">
    <source>
        <dbReference type="Proteomes" id="UP001549104"/>
    </source>
</evidence>
<proteinExistence type="predicted"/>
<dbReference type="PANTHER" id="PTHR47233:SF3">
    <property type="entry name" value="CHEMOTAXIS PROTEIN CHEV"/>
    <property type="match status" value="1"/>
</dbReference>